<dbReference type="InterPro" id="IPR013128">
    <property type="entry name" value="Peptidase_C1A"/>
</dbReference>
<evidence type="ECO:0000256" key="4">
    <source>
        <dbReference type="ARBA" id="ARBA00022801"/>
    </source>
</evidence>
<sequence>MSKTFLILTFTIWLLSSTTATKNKSNGLLGELLDLELAKKLIKEINVKAAGIWTASVNELSRLPLAKQKILCGVKLSAELKINKTEATPPKFDTKPGCECFPKVDFDARTKWSGCSQIIGRIQHQGQCGSCWAVSTASAYTDRYCIARAKKGQNSPANDAGYQFSAFDVLTCSMQGDGCRGGWPYSAWQWIQTKGVCTGTDYTWRSGCKPYPFSPNQAGPAPPCKSSCTASWRTAYPQDKHMGVSATQLNGGQATVAAIQREIQTNGPVVAIFAVYSDFMSYRSGVYFRTSNQLVGYHAVRIIGWGTQTCFNSNQKVDFWIGANSWGTGWGEYGFFKIRRGVNEVGFEQSGISFGVPKVRLPLAKQKILCGVKLSAELKINKTEATPPKFDTKPGCECFPKVDFDARTKWSGCSQIIGRIQHQGQCGSCWAVSTASAYTDRYCIARAKKGQNSPANDAGYQFSAFDVLTCSMQGDGCRGGWPYSAWQWIQTKGVCTGTDYTWRSGCKPYPFSPNQAGPAPPCKSSCTASWKTAYPQDKHMGVSATQLNGGQATVAAIQREIQTNGPVVAIFAVYSDFMSYRSGVYFRTSNQLVGYHAVRIIGWGTQTCFNSNQKVDFWIGANSWGTGWGEYGFFKIRRGVNEVGFEQSGISFGIPKV</sequence>
<protein>
    <submittedName>
        <fullName evidence="11">Peptidase C1A papain C-terminal domain-containing protein</fullName>
    </submittedName>
</protein>
<evidence type="ECO:0000313" key="10">
    <source>
        <dbReference type="Proteomes" id="UP000887563"/>
    </source>
</evidence>
<keyword evidence="3 8" id="KW-0732">Signal</keyword>
<feature type="chain" id="PRO_5036695990" evidence="8">
    <location>
        <begin position="21"/>
        <end position="657"/>
    </location>
</feature>
<evidence type="ECO:0000256" key="5">
    <source>
        <dbReference type="ARBA" id="ARBA00022807"/>
    </source>
</evidence>
<organism evidence="10 11">
    <name type="scientific">Meloidogyne incognita</name>
    <name type="common">Southern root-knot nematode worm</name>
    <name type="synonym">Oxyuris incognita</name>
    <dbReference type="NCBI Taxonomy" id="6306"/>
    <lineage>
        <taxon>Eukaryota</taxon>
        <taxon>Metazoa</taxon>
        <taxon>Ecdysozoa</taxon>
        <taxon>Nematoda</taxon>
        <taxon>Chromadorea</taxon>
        <taxon>Rhabditida</taxon>
        <taxon>Tylenchina</taxon>
        <taxon>Tylenchomorpha</taxon>
        <taxon>Tylenchoidea</taxon>
        <taxon>Meloidogynidae</taxon>
        <taxon>Meloidogyninae</taxon>
        <taxon>Meloidogyne</taxon>
        <taxon>Meloidogyne incognita group</taxon>
    </lineage>
</organism>
<dbReference type="InterPro" id="IPR025661">
    <property type="entry name" value="Pept_asp_AS"/>
</dbReference>
<dbReference type="WBParaSite" id="Minc3s00741g16749">
    <property type="protein sequence ID" value="Minc3s00741g16749"/>
    <property type="gene ID" value="Minc3s00741g16749"/>
</dbReference>
<name>A0A914LSD0_MELIC</name>
<evidence type="ECO:0000256" key="7">
    <source>
        <dbReference type="ARBA" id="ARBA00023157"/>
    </source>
</evidence>
<dbReference type="Proteomes" id="UP000887563">
    <property type="component" value="Unplaced"/>
</dbReference>
<feature type="domain" description="Peptidase C1A papain C-terminal" evidence="9">
    <location>
        <begin position="400"/>
        <end position="654"/>
    </location>
</feature>
<dbReference type="FunFam" id="3.90.70.10:FF:000031">
    <property type="entry name" value="Cathepsin B"/>
    <property type="match status" value="2"/>
</dbReference>
<dbReference type="PROSITE" id="PS00640">
    <property type="entry name" value="THIOL_PROTEASE_ASN"/>
    <property type="match status" value="2"/>
</dbReference>
<dbReference type="InterPro" id="IPR038765">
    <property type="entry name" value="Papain-like_cys_pep_sf"/>
</dbReference>
<dbReference type="InterPro" id="IPR000169">
    <property type="entry name" value="Pept_cys_AS"/>
</dbReference>
<dbReference type="SUPFAM" id="SSF54001">
    <property type="entry name" value="Cysteine proteinases"/>
    <property type="match status" value="2"/>
</dbReference>
<feature type="domain" description="Peptidase C1A papain C-terminal" evidence="9">
    <location>
        <begin position="102"/>
        <end position="356"/>
    </location>
</feature>
<dbReference type="GO" id="GO:0008234">
    <property type="term" value="F:cysteine-type peptidase activity"/>
    <property type="evidence" value="ECO:0007669"/>
    <property type="project" value="UniProtKB-KW"/>
</dbReference>
<dbReference type="PANTHER" id="PTHR12411">
    <property type="entry name" value="CYSTEINE PROTEASE FAMILY C1-RELATED"/>
    <property type="match status" value="1"/>
</dbReference>
<feature type="signal peptide" evidence="8">
    <location>
        <begin position="1"/>
        <end position="20"/>
    </location>
</feature>
<evidence type="ECO:0000256" key="3">
    <source>
        <dbReference type="ARBA" id="ARBA00022729"/>
    </source>
</evidence>
<dbReference type="Gene3D" id="3.90.70.10">
    <property type="entry name" value="Cysteine proteinases"/>
    <property type="match status" value="2"/>
</dbReference>
<evidence type="ECO:0000256" key="1">
    <source>
        <dbReference type="ARBA" id="ARBA00008455"/>
    </source>
</evidence>
<dbReference type="CDD" id="cd02620">
    <property type="entry name" value="Peptidase_C1A_CathepsinB"/>
    <property type="match status" value="2"/>
</dbReference>
<evidence type="ECO:0000256" key="2">
    <source>
        <dbReference type="ARBA" id="ARBA00022670"/>
    </source>
</evidence>
<keyword evidence="4" id="KW-0378">Hydrolase</keyword>
<reference evidence="11" key="1">
    <citation type="submission" date="2022-11" db="UniProtKB">
        <authorList>
            <consortium name="WormBaseParasite"/>
        </authorList>
    </citation>
    <scope>IDENTIFICATION</scope>
</reference>
<dbReference type="SMART" id="SM00645">
    <property type="entry name" value="Pept_C1"/>
    <property type="match status" value="2"/>
</dbReference>
<keyword evidence="10" id="KW-1185">Reference proteome</keyword>
<dbReference type="PROSITE" id="PS00139">
    <property type="entry name" value="THIOL_PROTEASE_CYS"/>
    <property type="match status" value="2"/>
</dbReference>
<comment type="similarity">
    <text evidence="1">Belongs to the peptidase C1 family.</text>
</comment>
<dbReference type="InterPro" id="IPR025660">
    <property type="entry name" value="Pept_his_AS"/>
</dbReference>
<keyword evidence="7" id="KW-1015">Disulfide bond</keyword>
<evidence type="ECO:0000259" key="9">
    <source>
        <dbReference type="SMART" id="SM00645"/>
    </source>
</evidence>
<keyword evidence="6" id="KW-0865">Zymogen</keyword>
<evidence type="ECO:0000256" key="6">
    <source>
        <dbReference type="ARBA" id="ARBA00023145"/>
    </source>
</evidence>
<dbReference type="InterPro" id="IPR000668">
    <property type="entry name" value="Peptidase_C1A_C"/>
</dbReference>
<dbReference type="PROSITE" id="PS00639">
    <property type="entry name" value="THIOL_PROTEASE_HIS"/>
    <property type="match status" value="2"/>
</dbReference>
<dbReference type="AlphaFoldDB" id="A0A914LSD0"/>
<dbReference type="GO" id="GO:0006508">
    <property type="term" value="P:proteolysis"/>
    <property type="evidence" value="ECO:0007669"/>
    <property type="project" value="UniProtKB-KW"/>
</dbReference>
<evidence type="ECO:0000256" key="8">
    <source>
        <dbReference type="SAM" id="SignalP"/>
    </source>
</evidence>
<accession>A0A914LSD0</accession>
<evidence type="ECO:0000313" key="11">
    <source>
        <dbReference type="WBParaSite" id="Minc3s00741g16749"/>
    </source>
</evidence>
<dbReference type="PRINTS" id="PR00705">
    <property type="entry name" value="PAPAIN"/>
</dbReference>
<keyword evidence="2" id="KW-0645">Protease</keyword>
<dbReference type="Pfam" id="PF00112">
    <property type="entry name" value="Peptidase_C1"/>
    <property type="match status" value="2"/>
</dbReference>
<proteinExistence type="inferred from homology"/>
<keyword evidence="5" id="KW-0788">Thiol protease</keyword>